<accession>A0ACB8TNY5</accession>
<gene>
    <name evidence="1" type="ORF">BDY19DRAFT_1051703</name>
</gene>
<evidence type="ECO:0000313" key="2">
    <source>
        <dbReference type="Proteomes" id="UP001055072"/>
    </source>
</evidence>
<proteinExistence type="predicted"/>
<reference evidence="1" key="1">
    <citation type="journal article" date="2021" name="Environ. Microbiol.">
        <title>Gene family expansions and transcriptome signatures uncover fungal adaptations to wood decay.</title>
        <authorList>
            <person name="Hage H."/>
            <person name="Miyauchi S."/>
            <person name="Viragh M."/>
            <person name="Drula E."/>
            <person name="Min B."/>
            <person name="Chaduli D."/>
            <person name="Navarro D."/>
            <person name="Favel A."/>
            <person name="Norest M."/>
            <person name="Lesage-Meessen L."/>
            <person name="Balint B."/>
            <person name="Merenyi Z."/>
            <person name="de Eugenio L."/>
            <person name="Morin E."/>
            <person name="Martinez A.T."/>
            <person name="Baldrian P."/>
            <person name="Stursova M."/>
            <person name="Martinez M.J."/>
            <person name="Novotny C."/>
            <person name="Magnuson J.K."/>
            <person name="Spatafora J.W."/>
            <person name="Maurice S."/>
            <person name="Pangilinan J."/>
            <person name="Andreopoulos W."/>
            <person name="LaButti K."/>
            <person name="Hundley H."/>
            <person name="Na H."/>
            <person name="Kuo A."/>
            <person name="Barry K."/>
            <person name="Lipzen A."/>
            <person name="Henrissat B."/>
            <person name="Riley R."/>
            <person name="Ahrendt S."/>
            <person name="Nagy L.G."/>
            <person name="Grigoriev I.V."/>
            <person name="Martin F."/>
            <person name="Rosso M.N."/>
        </authorList>
    </citation>
    <scope>NUCLEOTIDE SEQUENCE</scope>
    <source>
        <strain evidence="1">CBS 384.51</strain>
    </source>
</reference>
<protein>
    <submittedName>
        <fullName evidence="1">Uncharacterized protein</fullName>
    </submittedName>
</protein>
<sequence>MSAKLLVPFKPLSYLEELTFVLCRAVYILGKFLTFARRVASSVHFLQYSAAAFPTGLLRFCQTSKSRLALSQCADRSTLTDHNQHITPRAAGQRSPRSTEQPTVHTSTRRSNPPRGRKAKKRAEDADSQSPLGTTPNCRQKTSTCRKFLWLELEEDIGIRRVIPPPL</sequence>
<dbReference type="Proteomes" id="UP001055072">
    <property type="component" value="Unassembled WGS sequence"/>
</dbReference>
<name>A0ACB8TNY5_9APHY</name>
<evidence type="ECO:0000313" key="1">
    <source>
        <dbReference type="EMBL" id="KAI0083707.1"/>
    </source>
</evidence>
<keyword evidence="2" id="KW-1185">Reference proteome</keyword>
<organism evidence="1 2">
    <name type="scientific">Irpex rosettiformis</name>
    <dbReference type="NCBI Taxonomy" id="378272"/>
    <lineage>
        <taxon>Eukaryota</taxon>
        <taxon>Fungi</taxon>
        <taxon>Dikarya</taxon>
        <taxon>Basidiomycota</taxon>
        <taxon>Agaricomycotina</taxon>
        <taxon>Agaricomycetes</taxon>
        <taxon>Polyporales</taxon>
        <taxon>Irpicaceae</taxon>
        <taxon>Irpex</taxon>
    </lineage>
</organism>
<comment type="caution">
    <text evidence="1">The sequence shown here is derived from an EMBL/GenBank/DDBJ whole genome shotgun (WGS) entry which is preliminary data.</text>
</comment>
<dbReference type="EMBL" id="MU274955">
    <property type="protein sequence ID" value="KAI0083707.1"/>
    <property type="molecule type" value="Genomic_DNA"/>
</dbReference>